<dbReference type="NCBIfam" id="TIGR01140">
    <property type="entry name" value="L_thr_O3P_dcar"/>
    <property type="match status" value="1"/>
</dbReference>
<dbReference type="Pfam" id="PF07685">
    <property type="entry name" value="GATase_3"/>
    <property type="match status" value="1"/>
</dbReference>
<feature type="region of interest" description="Disordered" evidence="10">
    <location>
        <begin position="329"/>
        <end position="374"/>
    </location>
</feature>
<keyword evidence="15" id="KW-1185">Reference proteome</keyword>
<dbReference type="InterPro" id="IPR011698">
    <property type="entry name" value="GATase_3"/>
</dbReference>
<dbReference type="SUPFAM" id="SSF53383">
    <property type="entry name" value="PLP-dependent transferases"/>
    <property type="match status" value="1"/>
</dbReference>
<dbReference type="InterPro" id="IPR005860">
    <property type="entry name" value="CobD"/>
</dbReference>
<evidence type="ECO:0000259" key="11">
    <source>
        <dbReference type="Pfam" id="PF00155"/>
    </source>
</evidence>
<dbReference type="HAMAP" id="MF_00028">
    <property type="entry name" value="CobQ"/>
    <property type="match status" value="1"/>
</dbReference>
<evidence type="ECO:0000256" key="1">
    <source>
        <dbReference type="ARBA" id="ARBA00003444"/>
    </source>
</evidence>
<dbReference type="Gene3D" id="3.40.50.880">
    <property type="match status" value="1"/>
</dbReference>
<dbReference type="InterPro" id="IPR033949">
    <property type="entry name" value="CobQ_GATase1"/>
</dbReference>
<evidence type="ECO:0000256" key="3">
    <source>
        <dbReference type="ARBA" id="ARBA00006205"/>
    </source>
</evidence>
<dbReference type="InterPro" id="IPR015421">
    <property type="entry name" value="PyrdxlP-dep_Trfase_major"/>
</dbReference>
<dbReference type="InterPro" id="IPR004838">
    <property type="entry name" value="NHTrfase_class1_PyrdxlP-BS"/>
</dbReference>
<keyword evidence="5 9" id="KW-0169">Cobalamin biosynthesis</keyword>
<feature type="domain" description="Aminotransferase class I/classII large" evidence="11">
    <location>
        <begin position="54"/>
        <end position="321"/>
    </location>
</feature>
<comment type="pathway">
    <text evidence="2 9">Cofactor biosynthesis; adenosylcobalamin biosynthesis.</text>
</comment>
<dbReference type="EMBL" id="QGHC01000005">
    <property type="protein sequence ID" value="PWK88627.1"/>
    <property type="molecule type" value="Genomic_DNA"/>
</dbReference>
<gene>
    <name evidence="9" type="primary">cobQ</name>
    <name evidence="14" type="ORF">C7456_105159</name>
</gene>
<keyword evidence="6 9" id="KW-0315">Glutamine amidotransferase</keyword>
<dbReference type="Gene3D" id="3.90.1150.10">
    <property type="entry name" value="Aspartate Aminotransferase, domain 1"/>
    <property type="match status" value="1"/>
</dbReference>
<dbReference type="GO" id="GO:0009236">
    <property type="term" value="P:cobalamin biosynthetic process"/>
    <property type="evidence" value="ECO:0007669"/>
    <property type="project" value="UniProtKB-UniRule"/>
</dbReference>
<dbReference type="InterPro" id="IPR015422">
    <property type="entry name" value="PyrdxlP-dep_Trfase_small"/>
</dbReference>
<evidence type="ECO:0000256" key="6">
    <source>
        <dbReference type="ARBA" id="ARBA00022962"/>
    </source>
</evidence>
<feature type="domain" description="CobQ/CobB/MinD/ParA nucleotide binding" evidence="12">
    <location>
        <begin position="386"/>
        <end position="611"/>
    </location>
</feature>
<dbReference type="InterPro" id="IPR002586">
    <property type="entry name" value="CobQ/CobB/MinD/ParA_Nub-bd_dom"/>
</dbReference>
<comment type="caution">
    <text evidence="14">The sequence shown here is derived from an EMBL/GenBank/DDBJ whole genome shotgun (WGS) entry which is preliminary data.</text>
</comment>
<dbReference type="GO" id="GO:0015420">
    <property type="term" value="F:ABC-type vitamin B12 transporter activity"/>
    <property type="evidence" value="ECO:0007669"/>
    <property type="project" value="UniProtKB-UniRule"/>
</dbReference>
<sequence>MLEHGGRLRRAAREYGIPLADWLDLSTGISPFGWPVPPPPAEAWRRLPEDDDGLAEAACAYYGAPHVLPVAGTQAAIQALPRLRGPSRVGVLAPGYAEHAQAWERAGHRVERRASSELLDAAGDYDVRVLIHPNNPTGERFDPQRLRQAHAALAARGGWLVLDEAFMDASPDDSLCAHADREGLIVLRSAGKFFGLAGARAGFVCAAPALLDALREELGPWALAGPSRHALRLALADRAWQAQARGRLRAAGEQLSGLLKRHGLPPAGGCASFQWCRHEAAAAIHRALAQRGILVRLFDDPPSLRFGLPPDAAALARLAAALAEVEPLSRRERGGGEGTAEARPVRTAVPSSGAARHLPRSSKPTPSMASPRVLPAGEGKAAARVLMVQGCTSDAGKSTLVAALCRWLHRQGVRVAPFKPQNMALNSAVTADGGEIGRAQAVQAQACGLEPHTDFNPVLLKPDSDAGAQVVVHGRAVARLDARGYHAYKRTAREAVLASHARLVAQYEAVVVEGAGSPAEINLRANDIANMGYAEAVDCPVVLVADIDRGGVFAHLVGTLALLSDSERARVAGFVVNRFRGDLALLQPGLDWLERETGKPVLGVLPYLHGLLLEAEDALPRAAAAKPQARLKVAVPALPRISNHTDFDALRAHPQVDCAFVGPGEPPPACDLIVLPGSKATRADLDWLRAQGWQEAIARHLRHGGKLLGICGGLQMLGAAIHDPHGVEGAPGASQGLGWLALDTVLEPHKQLRRAEGRLAFADAPVRGYEIHCGVSRGEALARPFARLADGRADGAVSADGRVAGSYLHGLFDHPAALHAMLSWAGLRDAAPLDVRALREATLERLADAVEQHLDTRRLRELLGARRCEP</sequence>
<feature type="domain" description="CobB/CobQ-like glutamine amidotransferase" evidence="13">
    <location>
        <begin position="632"/>
        <end position="815"/>
    </location>
</feature>
<evidence type="ECO:0000313" key="15">
    <source>
        <dbReference type="Proteomes" id="UP000245812"/>
    </source>
</evidence>
<dbReference type="InterPro" id="IPR047045">
    <property type="entry name" value="CobQ_N"/>
</dbReference>
<dbReference type="Gene3D" id="3.40.50.300">
    <property type="entry name" value="P-loop containing nucleotide triphosphate hydrolases"/>
    <property type="match status" value="1"/>
</dbReference>
<protein>
    <recommendedName>
        <fullName evidence="4 9">Cobyric acid synthase</fullName>
    </recommendedName>
</protein>
<dbReference type="SUPFAM" id="SSF52317">
    <property type="entry name" value="Class I glutamine amidotransferase-like"/>
    <property type="match status" value="1"/>
</dbReference>
<dbReference type="CDD" id="cd00609">
    <property type="entry name" value="AAT_like"/>
    <property type="match status" value="1"/>
</dbReference>
<dbReference type="CDD" id="cd01750">
    <property type="entry name" value="GATase1_CobQ"/>
    <property type="match status" value="1"/>
</dbReference>
<evidence type="ECO:0000313" key="14">
    <source>
        <dbReference type="EMBL" id="PWK88627.1"/>
    </source>
</evidence>
<proteinExistence type="inferred from homology"/>
<dbReference type="Gene3D" id="3.40.640.10">
    <property type="entry name" value="Type I PLP-dependent aspartate aminotransferase-like (Major domain)"/>
    <property type="match status" value="1"/>
</dbReference>
<dbReference type="InterPro" id="IPR027417">
    <property type="entry name" value="P-loop_NTPase"/>
</dbReference>
<dbReference type="PROSITE" id="PS00105">
    <property type="entry name" value="AA_TRANSFER_CLASS_1"/>
    <property type="match status" value="1"/>
</dbReference>
<dbReference type="NCBIfam" id="NF001989">
    <property type="entry name" value="PRK00784.1"/>
    <property type="match status" value="1"/>
</dbReference>
<dbReference type="UniPathway" id="UPA00148"/>
<comment type="catalytic activity">
    <reaction evidence="8">
        <text>O-phospho-L-threonine + H(+) = (R)-1-aminopropan-2-yl phosphate + CO2</text>
        <dbReference type="Rhea" id="RHEA:11492"/>
        <dbReference type="ChEBI" id="CHEBI:15378"/>
        <dbReference type="ChEBI" id="CHEBI:16526"/>
        <dbReference type="ChEBI" id="CHEBI:58563"/>
        <dbReference type="ChEBI" id="CHEBI:58675"/>
        <dbReference type="EC" id="4.1.1.81"/>
    </reaction>
</comment>
<dbReference type="Pfam" id="PF01656">
    <property type="entry name" value="CbiA"/>
    <property type="match status" value="1"/>
</dbReference>
<dbReference type="GO" id="GO:0048472">
    <property type="term" value="F:threonine-phosphate decarboxylase activity"/>
    <property type="evidence" value="ECO:0007669"/>
    <property type="project" value="UniProtKB-EC"/>
</dbReference>
<dbReference type="PANTHER" id="PTHR21343:SF1">
    <property type="entry name" value="COBYRIC ACID SYNTHASE"/>
    <property type="match status" value="1"/>
</dbReference>
<evidence type="ECO:0000256" key="9">
    <source>
        <dbReference type="HAMAP-Rule" id="MF_00028"/>
    </source>
</evidence>
<dbReference type="SUPFAM" id="SSF52540">
    <property type="entry name" value="P-loop containing nucleoside triphosphate hydrolases"/>
    <property type="match status" value="1"/>
</dbReference>
<dbReference type="InterPro" id="IPR004459">
    <property type="entry name" value="CobQ_synth"/>
</dbReference>
<dbReference type="CDD" id="cd05389">
    <property type="entry name" value="CobQ_N"/>
    <property type="match status" value="1"/>
</dbReference>
<evidence type="ECO:0000256" key="10">
    <source>
        <dbReference type="SAM" id="MobiDB-lite"/>
    </source>
</evidence>
<dbReference type="PANTHER" id="PTHR21343">
    <property type="entry name" value="DETHIOBIOTIN SYNTHETASE"/>
    <property type="match status" value="1"/>
</dbReference>
<evidence type="ECO:0000256" key="4">
    <source>
        <dbReference type="ARBA" id="ARBA00019833"/>
    </source>
</evidence>
<reference evidence="14 15" key="1">
    <citation type="submission" date="2018-05" db="EMBL/GenBank/DDBJ databases">
        <title>Genomic Encyclopedia of Type Strains, Phase IV (KMG-IV): sequencing the most valuable type-strain genomes for metagenomic binning, comparative biology and taxonomic classification.</title>
        <authorList>
            <person name="Goeker M."/>
        </authorList>
    </citation>
    <scope>NUCLEOTIDE SEQUENCE [LARGE SCALE GENOMIC DNA]</scope>
    <source>
        <strain evidence="14 15">DSM 14263</strain>
    </source>
</reference>
<evidence type="ECO:0000256" key="2">
    <source>
        <dbReference type="ARBA" id="ARBA00004953"/>
    </source>
</evidence>
<comment type="function">
    <text evidence="1">Decarboxylates L-threonine-O-3-phosphate to yield (R)-1-amino-2-propanol O-2-phosphate, the precursor for the linkage between the nucleotide loop and the corrin ring in cobalamin.</text>
</comment>
<feature type="active site" description="Nucleophile" evidence="9">
    <location>
        <position position="711"/>
    </location>
</feature>
<name>A0A316I5E5_9GAMM</name>
<dbReference type="GO" id="GO:0030170">
    <property type="term" value="F:pyridoxal phosphate binding"/>
    <property type="evidence" value="ECO:0007669"/>
    <property type="project" value="InterPro"/>
</dbReference>
<dbReference type="InterPro" id="IPR004839">
    <property type="entry name" value="Aminotransferase_I/II_large"/>
</dbReference>
<dbReference type="AlphaFoldDB" id="A0A316I5E5"/>
<evidence type="ECO:0000256" key="7">
    <source>
        <dbReference type="ARBA" id="ARBA00025166"/>
    </source>
</evidence>
<dbReference type="InterPro" id="IPR029062">
    <property type="entry name" value="Class_I_gatase-like"/>
</dbReference>
<accession>A0A316I5E5</accession>
<organism evidence="14 15">
    <name type="scientific">Fulvimonas soli</name>
    <dbReference type="NCBI Taxonomy" id="155197"/>
    <lineage>
        <taxon>Bacteria</taxon>
        <taxon>Pseudomonadati</taxon>
        <taxon>Pseudomonadota</taxon>
        <taxon>Gammaproteobacteria</taxon>
        <taxon>Lysobacterales</taxon>
        <taxon>Rhodanobacteraceae</taxon>
        <taxon>Fulvimonas</taxon>
    </lineage>
</organism>
<dbReference type="NCBIfam" id="TIGR00313">
    <property type="entry name" value="cobQ"/>
    <property type="match status" value="1"/>
</dbReference>
<comment type="similarity">
    <text evidence="3 9">Belongs to the CobB/CobQ family. CobQ subfamily.</text>
</comment>
<comment type="function">
    <text evidence="7 9">Catalyzes amidations at positions B, D, E, and G on adenosylcobyrinic A,C-diamide. NH(2) groups are provided by glutamine, and one molecule of ATP is hydrogenolyzed for each amidation.</text>
</comment>
<evidence type="ECO:0000256" key="5">
    <source>
        <dbReference type="ARBA" id="ARBA00022573"/>
    </source>
</evidence>
<feature type="active site" evidence="9">
    <location>
        <position position="809"/>
    </location>
</feature>
<dbReference type="InterPro" id="IPR015424">
    <property type="entry name" value="PyrdxlP-dep_Trfase"/>
</dbReference>
<dbReference type="PROSITE" id="PS51274">
    <property type="entry name" value="GATASE_COBBQ"/>
    <property type="match status" value="1"/>
</dbReference>
<dbReference type="Pfam" id="PF00155">
    <property type="entry name" value="Aminotran_1_2"/>
    <property type="match status" value="1"/>
</dbReference>
<evidence type="ECO:0000256" key="8">
    <source>
        <dbReference type="ARBA" id="ARBA00048531"/>
    </source>
</evidence>
<evidence type="ECO:0000259" key="13">
    <source>
        <dbReference type="Pfam" id="PF07685"/>
    </source>
</evidence>
<evidence type="ECO:0000259" key="12">
    <source>
        <dbReference type="Pfam" id="PF01656"/>
    </source>
</evidence>
<dbReference type="Proteomes" id="UP000245812">
    <property type="component" value="Unassembled WGS sequence"/>
</dbReference>